<dbReference type="AlphaFoldDB" id="A0A4R9K3C1"/>
<comment type="caution">
    <text evidence="2">The sequence shown here is derived from an EMBL/GenBank/DDBJ whole genome shotgun (WGS) entry which is preliminary data.</text>
</comment>
<feature type="signal peptide" evidence="1">
    <location>
        <begin position="1"/>
        <end position="23"/>
    </location>
</feature>
<dbReference type="EMBL" id="RQGD01000024">
    <property type="protein sequence ID" value="TGL59374.1"/>
    <property type="molecule type" value="Genomic_DNA"/>
</dbReference>
<keyword evidence="3" id="KW-1185">Reference proteome</keyword>
<keyword evidence="2" id="KW-0449">Lipoprotein</keyword>
<dbReference type="RefSeq" id="WP_135623562.1">
    <property type="nucleotide sequence ID" value="NZ_RQGD01000024.1"/>
</dbReference>
<keyword evidence="1" id="KW-0732">Signal</keyword>
<name>A0A4R9K3C1_9LEPT</name>
<evidence type="ECO:0000313" key="2">
    <source>
        <dbReference type="EMBL" id="TGL59374.1"/>
    </source>
</evidence>
<feature type="chain" id="PRO_5020973977" evidence="1">
    <location>
        <begin position="24"/>
        <end position="160"/>
    </location>
</feature>
<dbReference type="NCBIfam" id="NF033171">
    <property type="entry name" value="lipo_LIC11139"/>
    <property type="match status" value="1"/>
</dbReference>
<gene>
    <name evidence="2" type="ORF">EHQ58_09020</name>
</gene>
<dbReference type="OrthoDB" id="344597at2"/>
<sequence>MKQKLLLPISLLLSLAIVFSQCASLDTASGSLSRFAFSASDSTSALLKSLSTSVSSISDSISSESKGEKESAYRQDIKSSIVLFHKHPATQMDMEQDLAMIAKEHGITNWKNNANTYYGIGQGLKAASANQKEFDIIVERVAQNNETMANLLKEGYLSLK</sequence>
<organism evidence="2 3">
    <name type="scientific">Leptospira ognonensis</name>
    <dbReference type="NCBI Taxonomy" id="2484945"/>
    <lineage>
        <taxon>Bacteria</taxon>
        <taxon>Pseudomonadati</taxon>
        <taxon>Spirochaetota</taxon>
        <taxon>Spirochaetia</taxon>
        <taxon>Leptospirales</taxon>
        <taxon>Leptospiraceae</taxon>
        <taxon>Leptospira</taxon>
    </lineage>
</organism>
<evidence type="ECO:0000256" key="1">
    <source>
        <dbReference type="SAM" id="SignalP"/>
    </source>
</evidence>
<evidence type="ECO:0000313" key="3">
    <source>
        <dbReference type="Proteomes" id="UP000297693"/>
    </source>
</evidence>
<dbReference type="Proteomes" id="UP000297693">
    <property type="component" value="Unassembled WGS sequence"/>
</dbReference>
<proteinExistence type="predicted"/>
<accession>A0A4R9K3C1</accession>
<protein>
    <submittedName>
        <fullName evidence="2">Putative lipoprotein</fullName>
    </submittedName>
</protein>
<reference evidence="2" key="1">
    <citation type="journal article" date="2019" name="PLoS Negl. Trop. Dis.">
        <title>Revisiting the worldwide diversity of Leptospira species in the environment.</title>
        <authorList>
            <person name="Vincent A.T."/>
            <person name="Schiettekatte O."/>
            <person name="Bourhy P."/>
            <person name="Veyrier F.J."/>
            <person name="Picardeau M."/>
        </authorList>
    </citation>
    <scope>NUCLEOTIDE SEQUENCE [LARGE SCALE GENOMIC DNA]</scope>
    <source>
        <strain evidence="2">201702476</strain>
    </source>
</reference>